<gene>
    <name evidence="1" type="ORF">LFUMFP_440009</name>
</gene>
<dbReference type="RefSeq" id="WP_106483501.1">
    <property type="nucleotide sequence ID" value="NZ_LT984417.1"/>
</dbReference>
<proteinExistence type="predicted"/>
<keyword evidence="2" id="KW-1185">Reference proteome</keyword>
<sequence length="94" mass="11195">MTIRDYFHAFSTVSEQAEAYDYLIQFISDTPADLHDYPKITQICDWATYTKNSFRIWTDFPIPEFEARFVQLTGINPSDFQIDYSHNFKDSNFF</sequence>
<reference evidence="1" key="1">
    <citation type="submission" date="2018-01" db="EMBL/GenBank/DDBJ databases">
        <authorList>
            <person name="Chaillou S."/>
        </authorList>
    </citation>
    <scope>NUCLEOTIDE SEQUENCE [LARGE SCALE GENOMIC DNA]</scope>
    <source>
        <strain evidence="1">MFPC41A2801</strain>
    </source>
</reference>
<comment type="caution">
    <text evidence="1">The sequence shown here is derived from an EMBL/GenBank/DDBJ whole genome shotgun (WGS) entry which is preliminary data.</text>
</comment>
<organism evidence="1 2">
    <name type="scientific">Latilactobacillus fuchuensis</name>
    <dbReference type="NCBI Taxonomy" id="164393"/>
    <lineage>
        <taxon>Bacteria</taxon>
        <taxon>Bacillati</taxon>
        <taxon>Bacillota</taxon>
        <taxon>Bacilli</taxon>
        <taxon>Lactobacillales</taxon>
        <taxon>Lactobacillaceae</taxon>
        <taxon>Latilactobacillus</taxon>
    </lineage>
</organism>
<protein>
    <submittedName>
        <fullName evidence="1">Uncharacterized protein</fullName>
    </submittedName>
</protein>
<evidence type="ECO:0000313" key="1">
    <source>
        <dbReference type="EMBL" id="SPC39440.1"/>
    </source>
</evidence>
<accession>A0A2N9DXP4</accession>
<dbReference type="AlphaFoldDB" id="A0A2N9DXP4"/>
<evidence type="ECO:0000313" key="2">
    <source>
        <dbReference type="Proteomes" id="UP000238739"/>
    </source>
</evidence>
<dbReference type="Proteomes" id="UP000238739">
    <property type="component" value="Unassembled WGS sequence"/>
</dbReference>
<dbReference type="EMBL" id="OGVC01000039">
    <property type="protein sequence ID" value="SPC39440.1"/>
    <property type="molecule type" value="Genomic_DNA"/>
</dbReference>
<name>A0A2N9DXP4_9LACO</name>